<dbReference type="EMBL" id="QAOK01000001">
    <property type="protein sequence ID" value="PTQ83564.1"/>
    <property type="molecule type" value="Genomic_DNA"/>
</dbReference>
<proteinExistence type="predicted"/>
<protein>
    <submittedName>
        <fullName evidence="1">Methyltransferase family protein</fullName>
    </submittedName>
</protein>
<dbReference type="Pfam" id="PF13489">
    <property type="entry name" value="Methyltransf_23"/>
    <property type="match status" value="1"/>
</dbReference>
<name>A0A2T5IIA4_9PROT</name>
<reference evidence="1 2" key="1">
    <citation type="submission" date="2018-04" db="EMBL/GenBank/DDBJ databases">
        <title>Active sludge and wastewater microbial communities from Klosterneuburg, Austria.</title>
        <authorList>
            <person name="Wagner M."/>
        </authorList>
    </citation>
    <scope>NUCLEOTIDE SEQUENCE [LARGE SCALE GENOMIC DNA]</scope>
    <source>
        <strain evidence="1 2">Nl12</strain>
    </source>
</reference>
<evidence type="ECO:0000313" key="2">
    <source>
        <dbReference type="Proteomes" id="UP000244152"/>
    </source>
</evidence>
<dbReference type="RefSeq" id="WP_107761061.1">
    <property type="nucleotide sequence ID" value="NZ_QAOK01000001.1"/>
</dbReference>
<evidence type="ECO:0000313" key="1">
    <source>
        <dbReference type="EMBL" id="PTQ83564.1"/>
    </source>
</evidence>
<dbReference type="SUPFAM" id="SSF53335">
    <property type="entry name" value="S-adenosyl-L-methionine-dependent methyltransferases"/>
    <property type="match status" value="1"/>
</dbReference>
<keyword evidence="1" id="KW-0808">Transferase</keyword>
<dbReference type="AlphaFoldDB" id="A0A2T5IIA4"/>
<dbReference type="Proteomes" id="UP000244152">
    <property type="component" value="Unassembled WGS sequence"/>
</dbReference>
<dbReference type="GO" id="GO:0032259">
    <property type="term" value="P:methylation"/>
    <property type="evidence" value="ECO:0007669"/>
    <property type="project" value="UniProtKB-KW"/>
</dbReference>
<organism evidence="1 2">
    <name type="scientific">Nitrosospira multiformis</name>
    <dbReference type="NCBI Taxonomy" id="1231"/>
    <lineage>
        <taxon>Bacteria</taxon>
        <taxon>Pseudomonadati</taxon>
        <taxon>Pseudomonadota</taxon>
        <taxon>Betaproteobacteria</taxon>
        <taxon>Nitrosomonadales</taxon>
        <taxon>Nitrosomonadaceae</taxon>
        <taxon>Nitrosospira</taxon>
    </lineage>
</organism>
<accession>A0A2T5IIA4</accession>
<dbReference type="Gene3D" id="3.40.50.150">
    <property type="entry name" value="Vaccinia Virus protein VP39"/>
    <property type="match status" value="1"/>
</dbReference>
<gene>
    <name evidence="1" type="ORF">C8R21_101258</name>
</gene>
<dbReference type="GO" id="GO:0008168">
    <property type="term" value="F:methyltransferase activity"/>
    <property type="evidence" value="ECO:0007669"/>
    <property type="project" value="UniProtKB-KW"/>
</dbReference>
<sequence length="344" mass="40095">MKRAIRLMLEKILRTFGGNVGYRLVREISYSRDGRCLAIPWMDADSQLKEKTIDLNYQIENQSCPFCNDNREKNVLVDQVREVGGVNTRKVVYQCPGCDFIFTNEKRGTRGDYFRTTPYQDDVTGIRRDRELDLISIGMKIASLSENCNILIYGSGNTNTRQFLVNKGLSNVWASDVAENAIYDEYTINTGKQPDYFKKAGLRFDLIIAVEVWEHYAREDIKEAFRWLFEHISDRGLLLATTSLWYPQNSDPIFNASKESGIEQLKWWHYLHFLDHTSFYTEKNIKLIAGAHGFSAEFAYFSDERVHREDPFKRAICIAHDSNLLLGKKIRKEFSGRFLDLFYY</sequence>
<keyword evidence="1" id="KW-0489">Methyltransferase</keyword>
<dbReference type="InterPro" id="IPR029063">
    <property type="entry name" value="SAM-dependent_MTases_sf"/>
</dbReference>
<comment type="caution">
    <text evidence="1">The sequence shown here is derived from an EMBL/GenBank/DDBJ whole genome shotgun (WGS) entry which is preliminary data.</text>
</comment>